<name>A7HKR5_FERNB</name>
<dbReference type="RefSeq" id="WP_011993817.1">
    <property type="nucleotide sequence ID" value="NC_009718.1"/>
</dbReference>
<evidence type="ECO:0000256" key="4">
    <source>
        <dbReference type="ARBA" id="ARBA00022490"/>
    </source>
</evidence>
<dbReference type="STRING" id="381764.Fnod_0643"/>
<evidence type="ECO:0000256" key="1">
    <source>
        <dbReference type="ARBA" id="ARBA00000971"/>
    </source>
</evidence>
<dbReference type="eggNOG" id="COG1047">
    <property type="taxonomic scope" value="Bacteria"/>
</dbReference>
<feature type="domain" description="PPIase FKBP-type" evidence="11">
    <location>
        <begin position="6"/>
        <end position="90"/>
    </location>
</feature>
<dbReference type="EMBL" id="CP000771">
    <property type="protein sequence ID" value="ABS60498.1"/>
    <property type="molecule type" value="Genomic_DNA"/>
</dbReference>
<proteinExistence type="inferred from homology"/>
<dbReference type="SUPFAM" id="SSF54534">
    <property type="entry name" value="FKBP-like"/>
    <property type="match status" value="1"/>
</dbReference>
<comment type="similarity">
    <text evidence="3 10">Belongs to the FKBP-type PPIase family.</text>
</comment>
<comment type="function">
    <text evidence="8">Also involved in hydrogenase metallocenter assembly, probably by participating in the nickel insertion step. This function in hydrogenase biosynthesis requires chaperone activity and the presence of the metal-binding domain, but not PPIase activity.</text>
</comment>
<evidence type="ECO:0000313" key="12">
    <source>
        <dbReference type="EMBL" id="ABS60498.1"/>
    </source>
</evidence>
<keyword evidence="5 9" id="KW-0697">Rotamase</keyword>
<keyword evidence="6" id="KW-0143">Chaperone</keyword>
<dbReference type="PANTHER" id="PTHR47861:SF3">
    <property type="entry name" value="FKBP-TYPE PEPTIDYL-PROLYL CIS-TRANS ISOMERASE SLYD"/>
    <property type="match status" value="1"/>
</dbReference>
<evidence type="ECO:0000313" key="13">
    <source>
        <dbReference type="Proteomes" id="UP000002415"/>
    </source>
</evidence>
<dbReference type="KEGG" id="fno:Fnod_0643"/>
<sequence length="139" mass="15580">MGIKVGDKVKLHYTGMFEDGQIFDTSLNREPLEFVVGAGQIIPGFEEEILGMEMGDKKRFTVSFEKAYGPVREDLKFSVERGRLPEDVSVGDLLEVHQPDGNFFVVRVEELNDAVAILDANHPLAGKNLIFEIEILEIN</sequence>
<dbReference type="EC" id="5.2.1.8" evidence="10"/>
<reference evidence="12 13" key="1">
    <citation type="submission" date="2007-07" db="EMBL/GenBank/DDBJ databases">
        <title>Complete sequence of Fervidobacterium nodosum Rt17-B1.</title>
        <authorList>
            <consortium name="US DOE Joint Genome Institute"/>
            <person name="Copeland A."/>
            <person name="Lucas S."/>
            <person name="Lapidus A."/>
            <person name="Barry K."/>
            <person name="Glavina del Rio T."/>
            <person name="Dalin E."/>
            <person name="Tice H."/>
            <person name="Pitluck S."/>
            <person name="Saunders E."/>
            <person name="Brettin T."/>
            <person name="Bruce D."/>
            <person name="Detter J.C."/>
            <person name="Han C."/>
            <person name="Schmutz J."/>
            <person name="Larimer F."/>
            <person name="Land M."/>
            <person name="Hauser L."/>
            <person name="Kyrpides N."/>
            <person name="Mikhailova N."/>
            <person name="Nelson K."/>
            <person name="Gogarten J.P."/>
            <person name="Noll K."/>
            <person name="Richardson P."/>
        </authorList>
    </citation>
    <scope>NUCLEOTIDE SEQUENCE [LARGE SCALE GENOMIC DNA]</scope>
    <source>
        <strain evidence="13">ATCC 35602 / DSM 5306 / Rt17-B1</strain>
    </source>
</reference>
<evidence type="ECO:0000256" key="2">
    <source>
        <dbReference type="ARBA" id="ARBA00004496"/>
    </source>
</evidence>
<accession>A7HKR5</accession>
<evidence type="ECO:0000256" key="9">
    <source>
        <dbReference type="PROSITE-ProRule" id="PRU00277"/>
    </source>
</evidence>
<dbReference type="Proteomes" id="UP000002415">
    <property type="component" value="Chromosome"/>
</dbReference>
<organism evidence="12 13">
    <name type="scientific">Fervidobacterium nodosum (strain ATCC 35602 / DSM 5306 / Rt17-B1)</name>
    <dbReference type="NCBI Taxonomy" id="381764"/>
    <lineage>
        <taxon>Bacteria</taxon>
        <taxon>Thermotogati</taxon>
        <taxon>Thermotogota</taxon>
        <taxon>Thermotogae</taxon>
        <taxon>Thermotogales</taxon>
        <taxon>Fervidobacteriaceae</taxon>
        <taxon>Fervidobacterium</taxon>
    </lineage>
</organism>
<dbReference type="InterPro" id="IPR001179">
    <property type="entry name" value="PPIase_FKBP_dom"/>
</dbReference>
<dbReference type="GO" id="GO:0042026">
    <property type="term" value="P:protein refolding"/>
    <property type="evidence" value="ECO:0007669"/>
    <property type="project" value="UniProtKB-ARBA"/>
</dbReference>
<gene>
    <name evidence="12" type="ordered locus">Fnod_0643</name>
</gene>
<comment type="subcellular location">
    <subcellularLocation>
        <location evidence="2">Cytoplasm</location>
    </subcellularLocation>
</comment>
<evidence type="ECO:0000256" key="3">
    <source>
        <dbReference type="ARBA" id="ARBA00006577"/>
    </source>
</evidence>
<evidence type="ECO:0000256" key="8">
    <source>
        <dbReference type="ARBA" id="ARBA00037071"/>
    </source>
</evidence>
<dbReference type="GO" id="GO:0003755">
    <property type="term" value="F:peptidyl-prolyl cis-trans isomerase activity"/>
    <property type="evidence" value="ECO:0007669"/>
    <property type="project" value="UniProtKB-UniRule"/>
</dbReference>
<evidence type="ECO:0000256" key="5">
    <source>
        <dbReference type="ARBA" id="ARBA00023110"/>
    </source>
</evidence>
<keyword evidence="4" id="KW-0963">Cytoplasm</keyword>
<comment type="catalytic activity">
    <reaction evidence="1 9 10">
        <text>[protein]-peptidylproline (omega=180) = [protein]-peptidylproline (omega=0)</text>
        <dbReference type="Rhea" id="RHEA:16237"/>
        <dbReference type="Rhea" id="RHEA-COMP:10747"/>
        <dbReference type="Rhea" id="RHEA-COMP:10748"/>
        <dbReference type="ChEBI" id="CHEBI:83833"/>
        <dbReference type="ChEBI" id="CHEBI:83834"/>
        <dbReference type="EC" id="5.2.1.8"/>
    </reaction>
</comment>
<dbReference type="HOGENOM" id="CLU_098197_2_1_0"/>
<keyword evidence="7 9" id="KW-0413">Isomerase</keyword>
<dbReference type="OrthoDB" id="280278at2"/>
<dbReference type="PANTHER" id="PTHR47861">
    <property type="entry name" value="FKBP-TYPE PEPTIDYL-PROLYL CIS-TRANS ISOMERASE SLYD"/>
    <property type="match status" value="1"/>
</dbReference>
<protein>
    <recommendedName>
        <fullName evidence="10">Peptidyl-prolyl cis-trans isomerase</fullName>
        <ecNumber evidence="10">5.2.1.8</ecNumber>
    </recommendedName>
</protein>
<keyword evidence="13" id="KW-1185">Reference proteome</keyword>
<dbReference type="InterPro" id="IPR046357">
    <property type="entry name" value="PPIase_dom_sf"/>
</dbReference>
<evidence type="ECO:0000256" key="10">
    <source>
        <dbReference type="RuleBase" id="RU003915"/>
    </source>
</evidence>
<evidence type="ECO:0000256" key="7">
    <source>
        <dbReference type="ARBA" id="ARBA00023235"/>
    </source>
</evidence>
<dbReference type="Gene3D" id="3.10.50.40">
    <property type="match status" value="1"/>
</dbReference>
<evidence type="ECO:0000256" key="6">
    <source>
        <dbReference type="ARBA" id="ARBA00023186"/>
    </source>
</evidence>
<evidence type="ECO:0000259" key="11">
    <source>
        <dbReference type="PROSITE" id="PS50059"/>
    </source>
</evidence>
<dbReference type="Pfam" id="PF00254">
    <property type="entry name" value="FKBP_C"/>
    <property type="match status" value="1"/>
</dbReference>
<dbReference type="PROSITE" id="PS50059">
    <property type="entry name" value="FKBP_PPIASE"/>
    <property type="match status" value="1"/>
</dbReference>
<reference evidence="12 13" key="2">
    <citation type="journal article" date="2009" name="Proc. Natl. Acad. Sci. U.S.A.">
        <title>On the chimeric nature, thermophilic origin, and phylogenetic placement of the Thermotogales.</title>
        <authorList>
            <person name="Zhaxybayeva O."/>
            <person name="Swithers K.S."/>
            <person name="Lapierre P."/>
            <person name="Fournier G.P."/>
            <person name="Bickhart D.M."/>
            <person name="DeBoy R.T."/>
            <person name="Nelson K.E."/>
            <person name="Nesbo C.L."/>
            <person name="Doolittle W.F."/>
            <person name="Gogarten J.P."/>
            <person name="Noll K.M."/>
        </authorList>
    </citation>
    <scope>NUCLEOTIDE SEQUENCE [LARGE SCALE GENOMIC DNA]</scope>
    <source>
        <strain evidence="13">ATCC 35602 / DSM 5306 / Rt17-B1</strain>
    </source>
</reference>
<dbReference type="GO" id="GO:0005737">
    <property type="term" value="C:cytoplasm"/>
    <property type="evidence" value="ECO:0007669"/>
    <property type="project" value="UniProtKB-SubCell"/>
</dbReference>
<dbReference type="AlphaFoldDB" id="A7HKR5"/>